<evidence type="ECO:0000256" key="4">
    <source>
        <dbReference type="ARBA" id="ARBA00022884"/>
    </source>
</evidence>
<accession>A0A196SJI2</accession>
<dbReference type="STRING" id="478820.A0A196SJI2"/>
<dbReference type="GO" id="GO:0000176">
    <property type="term" value="C:nuclear exosome (RNase complex)"/>
    <property type="evidence" value="ECO:0007669"/>
    <property type="project" value="TreeGrafter"/>
</dbReference>
<reference evidence="8 9" key="1">
    <citation type="submission" date="2016-05" db="EMBL/GenBank/DDBJ databases">
        <title>Nuclear genome of Blastocystis sp. subtype 1 NandII.</title>
        <authorList>
            <person name="Gentekaki E."/>
            <person name="Curtis B."/>
            <person name="Stairs C."/>
            <person name="Eme L."/>
            <person name="Herman E."/>
            <person name="Klimes V."/>
            <person name="Arias M.C."/>
            <person name="Elias M."/>
            <person name="Hilliou F."/>
            <person name="Klute M."/>
            <person name="Malik S.-B."/>
            <person name="Pightling A."/>
            <person name="Rachubinski R."/>
            <person name="Salas D."/>
            <person name="Schlacht A."/>
            <person name="Suga H."/>
            <person name="Archibald J."/>
            <person name="Ball S.G."/>
            <person name="Clark G."/>
            <person name="Dacks J."/>
            <person name="Van Der Giezen M."/>
            <person name="Tsaousis A."/>
            <person name="Roger A."/>
        </authorList>
    </citation>
    <scope>NUCLEOTIDE SEQUENCE [LARGE SCALE GENOMIC DNA]</scope>
    <source>
        <strain evidence="9">ATCC 50177 / NandII</strain>
    </source>
</reference>
<dbReference type="InterPro" id="IPR036612">
    <property type="entry name" value="KH_dom_type_1_sf"/>
</dbReference>
<feature type="domain" description="RRP4 S1" evidence="7">
    <location>
        <begin position="74"/>
        <end position="146"/>
    </location>
</feature>
<dbReference type="GO" id="GO:0071035">
    <property type="term" value="P:nuclear polyadenylation-dependent rRNA catabolic process"/>
    <property type="evidence" value="ECO:0007669"/>
    <property type="project" value="TreeGrafter"/>
</dbReference>
<feature type="domain" description="Exosome complex component N-terminal" evidence="5">
    <location>
        <begin position="25"/>
        <end position="62"/>
    </location>
</feature>
<dbReference type="Proteomes" id="UP000078348">
    <property type="component" value="Unassembled WGS sequence"/>
</dbReference>
<evidence type="ECO:0000259" key="6">
    <source>
        <dbReference type="Pfam" id="PF15985"/>
    </source>
</evidence>
<keyword evidence="4" id="KW-0694">RNA-binding</keyword>
<dbReference type="Pfam" id="PF14382">
    <property type="entry name" value="ECR1_N"/>
    <property type="match status" value="1"/>
</dbReference>
<dbReference type="AlphaFoldDB" id="A0A196SJI2"/>
<dbReference type="InterPro" id="IPR025721">
    <property type="entry name" value="Exosome_cplx_N_dom"/>
</dbReference>
<dbReference type="GO" id="GO:0004527">
    <property type="term" value="F:exonuclease activity"/>
    <property type="evidence" value="ECO:0007669"/>
    <property type="project" value="UniProtKB-KW"/>
</dbReference>
<dbReference type="PANTHER" id="PTHR21321">
    <property type="entry name" value="PNAS-3 RELATED"/>
    <property type="match status" value="1"/>
</dbReference>
<dbReference type="PANTHER" id="PTHR21321:SF4">
    <property type="entry name" value="EXOSOME COMPLEX COMPONENT RRP4"/>
    <property type="match status" value="1"/>
</dbReference>
<proteinExistence type="inferred from homology"/>
<evidence type="ECO:0000313" key="8">
    <source>
        <dbReference type="EMBL" id="OAO16342.1"/>
    </source>
</evidence>
<name>A0A196SJI2_BLAHN</name>
<comment type="subcellular location">
    <subcellularLocation>
        <location evidence="1">Nucleus</location>
    </subcellularLocation>
</comment>
<keyword evidence="3" id="KW-0271">Exosome</keyword>
<feature type="domain" description="K Homology" evidence="6">
    <location>
        <begin position="168"/>
        <end position="206"/>
    </location>
</feature>
<keyword evidence="8" id="KW-0540">Nuclease</keyword>
<gene>
    <name evidence="8" type="ORF">AV274_1933</name>
</gene>
<dbReference type="Gene3D" id="2.40.50.100">
    <property type="match status" value="1"/>
</dbReference>
<dbReference type="Pfam" id="PF15985">
    <property type="entry name" value="KH_6"/>
    <property type="match status" value="1"/>
</dbReference>
<dbReference type="GO" id="GO:0000467">
    <property type="term" value="P:exonucleolytic trimming to generate mature 3'-end of 5.8S rRNA from tricistronic rRNA transcript (SSU-rRNA, 5.8S rRNA, LSU-rRNA)"/>
    <property type="evidence" value="ECO:0007669"/>
    <property type="project" value="TreeGrafter"/>
</dbReference>
<comment type="similarity">
    <text evidence="2">Belongs to the RRP4 family.</text>
</comment>
<dbReference type="CDD" id="cd05789">
    <property type="entry name" value="S1_Rrp4"/>
    <property type="match status" value="1"/>
</dbReference>
<dbReference type="SUPFAM" id="SSF110324">
    <property type="entry name" value="Ribosomal L27 protein-like"/>
    <property type="match status" value="1"/>
</dbReference>
<evidence type="ECO:0000256" key="3">
    <source>
        <dbReference type="ARBA" id="ARBA00022835"/>
    </source>
</evidence>
<dbReference type="GO" id="GO:0000177">
    <property type="term" value="C:cytoplasmic exosome (RNase complex)"/>
    <property type="evidence" value="ECO:0007669"/>
    <property type="project" value="TreeGrafter"/>
</dbReference>
<dbReference type="InterPro" id="IPR012340">
    <property type="entry name" value="NA-bd_OB-fold"/>
</dbReference>
<keyword evidence="8" id="KW-0378">Hydrolase</keyword>
<dbReference type="Pfam" id="PF21266">
    <property type="entry name" value="S1_RRP4"/>
    <property type="match status" value="1"/>
</dbReference>
<dbReference type="InterPro" id="IPR026699">
    <property type="entry name" value="Exosome_RNA_bind1/RRP40/RRP4"/>
</dbReference>
<dbReference type="GO" id="GO:0071034">
    <property type="term" value="P:CUT catabolic process"/>
    <property type="evidence" value="ECO:0007669"/>
    <property type="project" value="TreeGrafter"/>
</dbReference>
<evidence type="ECO:0000256" key="2">
    <source>
        <dbReference type="ARBA" id="ARBA00009155"/>
    </source>
</evidence>
<keyword evidence="8" id="KW-0269">Exonuclease</keyword>
<dbReference type="GO" id="GO:0071051">
    <property type="term" value="P:poly(A)-dependent snoRNA 3'-end processing"/>
    <property type="evidence" value="ECO:0007669"/>
    <property type="project" value="TreeGrafter"/>
</dbReference>
<dbReference type="GO" id="GO:0071038">
    <property type="term" value="P:TRAMP-dependent tRNA surveillance pathway"/>
    <property type="evidence" value="ECO:0007669"/>
    <property type="project" value="TreeGrafter"/>
</dbReference>
<dbReference type="InterPro" id="IPR048565">
    <property type="entry name" value="S1_RRP4"/>
</dbReference>
<dbReference type="SUPFAM" id="SSF54791">
    <property type="entry name" value="Eukaryotic type KH-domain (KH-domain type I)"/>
    <property type="match status" value="1"/>
</dbReference>
<evidence type="ECO:0000256" key="1">
    <source>
        <dbReference type="ARBA" id="ARBA00004123"/>
    </source>
</evidence>
<evidence type="ECO:0000313" key="9">
    <source>
        <dbReference type="Proteomes" id="UP000078348"/>
    </source>
</evidence>
<dbReference type="SUPFAM" id="SSF50249">
    <property type="entry name" value="Nucleic acid-binding proteins"/>
    <property type="match status" value="1"/>
</dbReference>
<organism evidence="8 9">
    <name type="scientific">Blastocystis sp. subtype 1 (strain ATCC 50177 / NandII)</name>
    <dbReference type="NCBI Taxonomy" id="478820"/>
    <lineage>
        <taxon>Eukaryota</taxon>
        <taxon>Sar</taxon>
        <taxon>Stramenopiles</taxon>
        <taxon>Bigyra</taxon>
        <taxon>Opalozoa</taxon>
        <taxon>Opalinata</taxon>
        <taxon>Blastocystidae</taxon>
        <taxon>Blastocystis</taxon>
    </lineage>
</organism>
<keyword evidence="9" id="KW-1185">Reference proteome</keyword>
<dbReference type="Gene3D" id="2.40.50.140">
    <property type="entry name" value="Nucleic acid-binding proteins"/>
    <property type="match status" value="1"/>
</dbReference>
<evidence type="ECO:0000259" key="7">
    <source>
        <dbReference type="Pfam" id="PF21266"/>
    </source>
</evidence>
<dbReference type="EMBL" id="LXWW01000086">
    <property type="protein sequence ID" value="OAO16342.1"/>
    <property type="molecule type" value="Genomic_DNA"/>
</dbReference>
<protein>
    <submittedName>
        <fullName evidence="8">Exosome complex exonuclease RRP4</fullName>
    </submittedName>
</protein>
<dbReference type="CDD" id="cd22525">
    <property type="entry name" value="KH-I_Rrp4_eukar"/>
    <property type="match status" value="1"/>
</dbReference>
<dbReference type="GO" id="GO:0003723">
    <property type="term" value="F:RNA binding"/>
    <property type="evidence" value="ECO:0007669"/>
    <property type="project" value="UniProtKB-KW"/>
</dbReference>
<dbReference type="GO" id="GO:0034475">
    <property type="term" value="P:U4 snRNA 3'-end processing"/>
    <property type="evidence" value="ECO:0007669"/>
    <property type="project" value="TreeGrafter"/>
</dbReference>
<dbReference type="OrthoDB" id="1650at2759"/>
<dbReference type="InterPro" id="IPR004088">
    <property type="entry name" value="KH_dom_type_1"/>
</dbReference>
<evidence type="ECO:0000259" key="5">
    <source>
        <dbReference type="Pfam" id="PF14382"/>
    </source>
</evidence>
<comment type="caution">
    <text evidence="8">The sequence shown here is derived from an EMBL/GenBank/DDBJ whole genome shotgun (WGS) entry which is preliminary data.</text>
</comment>
<sequence>MDVSFSEIKEKEKIDPDTLESNLILVTPGEVITTEQGFLKGHGVYTLDGKMIANVCGIVERVNKLISVRPLKSRYYAKIGDVVVGRVLSLSARSWDVDIDSFQNASLSINSVLLPGGEHRRRNETDILQMRSLFVEGDLVSAEIQNVDSRGSASIHTRSPKYGKLTNGVLVTVPSVLIKKLKQHFVNLDCDVGCIFGNNGNIWVTERLVDMEGNSINSTSSAETDKKKRMLEQKVIGPEARTRITKVVQCIRSLERQWKQISPEAIMTLYNSI</sequence>